<dbReference type="PIRSF" id="PIRSF002808">
    <property type="entry name" value="Hexose_phosphate_transp"/>
    <property type="match status" value="1"/>
</dbReference>
<feature type="transmembrane region" description="Helical" evidence="6">
    <location>
        <begin position="28"/>
        <end position="46"/>
    </location>
</feature>
<gene>
    <name evidence="8" type="ORF">HMPREF9336_00847</name>
</gene>
<dbReference type="RefSeq" id="WP_007468151.1">
    <property type="nucleotide sequence ID" value="NZ_KI391954.1"/>
</dbReference>
<dbReference type="EMBL" id="ACZI02000003">
    <property type="protein sequence ID" value="EFV14303.1"/>
    <property type="molecule type" value="Genomic_DNA"/>
</dbReference>
<dbReference type="GO" id="GO:0005886">
    <property type="term" value="C:plasma membrane"/>
    <property type="evidence" value="ECO:0007669"/>
    <property type="project" value="UniProtKB-SubCell"/>
</dbReference>
<feature type="transmembrane region" description="Helical" evidence="6">
    <location>
        <begin position="324"/>
        <end position="344"/>
    </location>
</feature>
<proteinExistence type="predicted"/>
<evidence type="ECO:0000256" key="4">
    <source>
        <dbReference type="ARBA" id="ARBA00023136"/>
    </source>
</evidence>
<feature type="transmembrane region" description="Helical" evidence="6">
    <location>
        <begin position="126"/>
        <end position="145"/>
    </location>
</feature>
<organism evidence="8 9">
    <name type="scientific">Segniliparus rugosus (strain ATCC BAA-974 / DSM 45345 / CCUG 50838 / CIP 108380 / JCM 13579 / CDC 945)</name>
    <dbReference type="NCBI Taxonomy" id="679197"/>
    <lineage>
        <taxon>Bacteria</taxon>
        <taxon>Bacillati</taxon>
        <taxon>Actinomycetota</taxon>
        <taxon>Actinomycetes</taxon>
        <taxon>Mycobacteriales</taxon>
        <taxon>Segniliparaceae</taxon>
        <taxon>Segniliparus</taxon>
    </lineage>
</organism>
<keyword evidence="2 6" id="KW-0812">Transmembrane</keyword>
<evidence type="ECO:0000256" key="1">
    <source>
        <dbReference type="ARBA" id="ARBA00004651"/>
    </source>
</evidence>
<evidence type="ECO:0000256" key="3">
    <source>
        <dbReference type="ARBA" id="ARBA00022989"/>
    </source>
</evidence>
<sequence length="441" mass="46548">MTTTTGALSSTRPKTRRTPEQHARARRWQWQIFAITWIAYAGYYFTREGFAVAKLGILADPVAGAALPKENLAVVDSVYLAFYMVGQFTWGSVADRYGPRVVVLCGLAVSALCTLCMGFLPTLAFFAALMAVEGLAQATGWAPLLKNVSSFFSVERRGRVLGLWSTNYSFGGLAAPLFLGYVAYSVFDDWRVAFFTGSATVATVFCLVLLFQRNSPESVGLTDSRVLATGAASDEAVPGSAAGALREALRNRLVVALAAAYFLLKPARYMLLLWGPVIVAERLGLGKDGKFEAVVVPAAFGAAGVVAPIVFGHLSDTLFRKNRIWPCVVSLGASCVFLAAFVPLTATKNVWAMTALLAAIGFFLYAADAMISCVAVTDAGSARSAATSAGLVNGAGSAGAILGGLLPGFLSTGVLFCVFAATAFAAMLILIPFRRARMAQA</sequence>
<dbReference type="PANTHER" id="PTHR43826">
    <property type="entry name" value="GLUCOSE-6-PHOSPHATE EXCHANGER SLC37A4"/>
    <property type="match status" value="1"/>
</dbReference>
<feature type="transmembrane region" description="Helical" evidence="6">
    <location>
        <begin position="253"/>
        <end position="274"/>
    </location>
</feature>
<evidence type="ECO:0000313" key="9">
    <source>
        <dbReference type="Proteomes" id="UP000004816"/>
    </source>
</evidence>
<dbReference type="SUPFAM" id="SSF103473">
    <property type="entry name" value="MFS general substrate transporter"/>
    <property type="match status" value="1"/>
</dbReference>
<feature type="compositionally biased region" description="Polar residues" evidence="5">
    <location>
        <begin position="1"/>
        <end position="12"/>
    </location>
</feature>
<comment type="subcellular location">
    <subcellularLocation>
        <location evidence="1">Cell membrane</location>
        <topology evidence="1">Multi-pass membrane protein</topology>
    </subcellularLocation>
</comment>
<dbReference type="AlphaFoldDB" id="E5XMX7"/>
<evidence type="ECO:0000256" key="5">
    <source>
        <dbReference type="SAM" id="MobiDB-lite"/>
    </source>
</evidence>
<dbReference type="InterPro" id="IPR020846">
    <property type="entry name" value="MFS_dom"/>
</dbReference>
<dbReference type="GO" id="GO:0061513">
    <property type="term" value="F:glucose 6-phosphate:phosphate antiporter activity"/>
    <property type="evidence" value="ECO:0007669"/>
    <property type="project" value="TreeGrafter"/>
</dbReference>
<feature type="transmembrane region" description="Helical" evidence="6">
    <location>
        <begin position="388"/>
        <end position="407"/>
    </location>
</feature>
<feature type="transmembrane region" description="Helical" evidence="6">
    <location>
        <begin position="294"/>
        <end position="312"/>
    </location>
</feature>
<evidence type="ECO:0000259" key="7">
    <source>
        <dbReference type="PROSITE" id="PS50850"/>
    </source>
</evidence>
<feature type="domain" description="Major facilitator superfamily (MFS) profile" evidence="7">
    <location>
        <begin position="35"/>
        <end position="438"/>
    </location>
</feature>
<evidence type="ECO:0000313" key="8">
    <source>
        <dbReference type="EMBL" id="EFV14303.1"/>
    </source>
</evidence>
<dbReference type="Pfam" id="PF07690">
    <property type="entry name" value="MFS_1"/>
    <property type="match status" value="1"/>
</dbReference>
<dbReference type="HOGENOM" id="CLU_001265_31_0_11"/>
<dbReference type="eggNOG" id="COG2271">
    <property type="taxonomic scope" value="Bacteria"/>
</dbReference>
<dbReference type="InterPro" id="IPR011701">
    <property type="entry name" value="MFS"/>
</dbReference>
<dbReference type="Proteomes" id="UP000004816">
    <property type="component" value="Unassembled WGS sequence"/>
</dbReference>
<evidence type="ECO:0000256" key="2">
    <source>
        <dbReference type="ARBA" id="ARBA00022692"/>
    </source>
</evidence>
<dbReference type="OrthoDB" id="3264704at2"/>
<dbReference type="InterPro" id="IPR051337">
    <property type="entry name" value="OPA_Antiporter"/>
</dbReference>
<dbReference type="PANTHER" id="PTHR43826:SF3">
    <property type="entry name" value="GLUCOSE-6-PHOSPHATE EXCHANGER SLC37A4"/>
    <property type="match status" value="1"/>
</dbReference>
<accession>E5XMX7</accession>
<feature type="transmembrane region" description="Helical" evidence="6">
    <location>
        <begin position="413"/>
        <end position="433"/>
    </location>
</feature>
<reference evidence="8 9" key="1">
    <citation type="journal article" date="2011" name="Stand. Genomic Sci.">
        <title>High quality draft genome sequence of Segniliparus rugosus CDC 945(T)= (ATCC BAA-974(T)).</title>
        <authorList>
            <person name="Earl A.M."/>
            <person name="Desjardins C.A."/>
            <person name="Fitzgerald M.G."/>
            <person name="Arachchi H.M."/>
            <person name="Zeng Q."/>
            <person name="Mehta T."/>
            <person name="Griggs A."/>
            <person name="Birren B.W."/>
            <person name="Toney N.C."/>
            <person name="Carr J."/>
            <person name="Posey J."/>
            <person name="Butler W.R."/>
        </authorList>
    </citation>
    <scope>NUCLEOTIDE SEQUENCE [LARGE SCALE GENOMIC DNA]</scope>
    <source>
        <strain evidence="9">ATCC BAA-974 / DSM 45345 / CCUG 50838 / CIP 108380 / JCM 13579 / CDC 945</strain>
    </source>
</reference>
<protein>
    <recommendedName>
        <fullName evidence="7">Major facilitator superfamily (MFS) profile domain-containing protein</fullName>
    </recommendedName>
</protein>
<dbReference type="InterPro" id="IPR000849">
    <property type="entry name" value="Sugar_P_transporter"/>
</dbReference>
<feature type="transmembrane region" description="Helical" evidence="6">
    <location>
        <begin position="166"/>
        <end position="184"/>
    </location>
</feature>
<dbReference type="STRING" id="679197.HMPREF9336_00847"/>
<dbReference type="GO" id="GO:0035435">
    <property type="term" value="P:phosphate ion transmembrane transport"/>
    <property type="evidence" value="ECO:0007669"/>
    <property type="project" value="TreeGrafter"/>
</dbReference>
<feature type="transmembrane region" description="Helical" evidence="6">
    <location>
        <begin position="350"/>
        <end position="376"/>
    </location>
</feature>
<name>E5XMX7_SEGRC</name>
<keyword evidence="4 6" id="KW-0472">Membrane</keyword>
<comment type="caution">
    <text evidence="8">The sequence shown here is derived from an EMBL/GenBank/DDBJ whole genome shotgun (WGS) entry which is preliminary data.</text>
</comment>
<evidence type="ECO:0000256" key="6">
    <source>
        <dbReference type="SAM" id="Phobius"/>
    </source>
</evidence>
<dbReference type="InterPro" id="IPR036259">
    <property type="entry name" value="MFS_trans_sf"/>
</dbReference>
<feature type="region of interest" description="Disordered" evidence="5">
    <location>
        <begin position="1"/>
        <end position="22"/>
    </location>
</feature>
<feature type="transmembrane region" description="Helical" evidence="6">
    <location>
        <begin position="101"/>
        <end position="120"/>
    </location>
</feature>
<keyword evidence="3 6" id="KW-1133">Transmembrane helix</keyword>
<dbReference type="Gene3D" id="1.20.1250.20">
    <property type="entry name" value="MFS general substrate transporter like domains"/>
    <property type="match status" value="2"/>
</dbReference>
<feature type="transmembrane region" description="Helical" evidence="6">
    <location>
        <begin position="190"/>
        <end position="211"/>
    </location>
</feature>
<dbReference type="PROSITE" id="PS50850">
    <property type="entry name" value="MFS"/>
    <property type="match status" value="1"/>
</dbReference>
<keyword evidence="9" id="KW-1185">Reference proteome</keyword>